<evidence type="ECO:0008006" key="4">
    <source>
        <dbReference type="Google" id="ProtNLM"/>
    </source>
</evidence>
<keyword evidence="1" id="KW-0812">Transmembrane</keyword>
<dbReference type="EMBL" id="CP059572">
    <property type="protein sequence ID" value="QXJ20955.1"/>
    <property type="molecule type" value="Genomic_DNA"/>
</dbReference>
<reference evidence="2" key="1">
    <citation type="submission" date="2020-07" db="EMBL/GenBank/DDBJ databases">
        <authorList>
            <person name="Tarantini F.S."/>
            <person name="Hong K.W."/>
            <person name="Chan K.G."/>
        </authorList>
    </citation>
    <scope>NUCLEOTIDE SEQUENCE</scope>
    <source>
        <strain evidence="2">32-07</strain>
    </source>
</reference>
<feature type="transmembrane region" description="Helical" evidence="1">
    <location>
        <begin position="33"/>
        <end position="53"/>
    </location>
</feature>
<organism evidence="2 3">
    <name type="scientific">Actinomadura graeca</name>
    <dbReference type="NCBI Taxonomy" id="2750812"/>
    <lineage>
        <taxon>Bacteria</taxon>
        <taxon>Bacillati</taxon>
        <taxon>Actinomycetota</taxon>
        <taxon>Actinomycetes</taxon>
        <taxon>Streptosporangiales</taxon>
        <taxon>Thermomonosporaceae</taxon>
        <taxon>Actinomadura</taxon>
    </lineage>
</organism>
<accession>A0ABX8QQN5</accession>
<keyword evidence="3" id="KW-1185">Reference proteome</keyword>
<gene>
    <name evidence="2" type="ORF">AGRA3207_001757</name>
</gene>
<feature type="transmembrane region" description="Helical" evidence="1">
    <location>
        <begin position="60"/>
        <end position="78"/>
    </location>
</feature>
<dbReference type="RefSeq" id="WP_231334071.1">
    <property type="nucleotide sequence ID" value="NZ_CP059572.1"/>
</dbReference>
<sequence>MGLWSAVRWVRAASFAATCAVLAAGGHLAGGGHVHRLALIAGFLAVLAPALALTRRERTIATILPAVAVCQVVLHVVLSQASAGHTMPHTGPAGEATMAMAGAHGGSSGTGMLLMHAVAVLVTSWWLECGEARLCGQMRRLARWALRPFARIWTVPVHGPARPTCPRRRAGRPFRTVLLRYALARRGPPGSAAALG</sequence>
<keyword evidence="1" id="KW-1133">Transmembrane helix</keyword>
<feature type="transmembrane region" description="Helical" evidence="1">
    <location>
        <begin position="113"/>
        <end position="130"/>
    </location>
</feature>
<protein>
    <recommendedName>
        <fullName evidence="4">MFS transporter</fullName>
    </recommendedName>
</protein>
<proteinExistence type="predicted"/>
<keyword evidence="1" id="KW-0472">Membrane</keyword>
<evidence type="ECO:0000313" key="2">
    <source>
        <dbReference type="EMBL" id="QXJ20955.1"/>
    </source>
</evidence>
<name>A0ABX8QQN5_9ACTN</name>
<dbReference type="Proteomes" id="UP001049518">
    <property type="component" value="Chromosome"/>
</dbReference>
<evidence type="ECO:0000313" key="3">
    <source>
        <dbReference type="Proteomes" id="UP001049518"/>
    </source>
</evidence>
<evidence type="ECO:0000256" key="1">
    <source>
        <dbReference type="SAM" id="Phobius"/>
    </source>
</evidence>